<keyword evidence="4" id="KW-0472">Membrane</keyword>
<keyword evidence="4" id="KW-1133">Transmembrane helix</keyword>
<dbReference type="SMART" id="SM00387">
    <property type="entry name" value="HATPase_c"/>
    <property type="match status" value="1"/>
</dbReference>
<dbReference type="Pfam" id="PF00512">
    <property type="entry name" value="HisKA"/>
    <property type="match status" value="1"/>
</dbReference>
<dbReference type="InterPro" id="IPR036097">
    <property type="entry name" value="HisK_dim/P_sf"/>
</dbReference>
<protein>
    <recommendedName>
        <fullName evidence="2">histidine kinase</fullName>
        <ecNumber evidence="2">2.7.13.3</ecNumber>
    </recommendedName>
</protein>
<feature type="domain" description="Histidine kinase" evidence="5">
    <location>
        <begin position="410"/>
        <end position="630"/>
    </location>
</feature>
<dbReference type="InterPro" id="IPR003661">
    <property type="entry name" value="HisK_dim/P_dom"/>
</dbReference>
<organism evidence="6 7">
    <name type="scientific">Rubritalea tangerina</name>
    <dbReference type="NCBI Taxonomy" id="430798"/>
    <lineage>
        <taxon>Bacteria</taxon>
        <taxon>Pseudomonadati</taxon>
        <taxon>Verrucomicrobiota</taxon>
        <taxon>Verrucomicrobiia</taxon>
        <taxon>Verrucomicrobiales</taxon>
        <taxon>Rubritaleaceae</taxon>
        <taxon>Rubritalea</taxon>
    </lineage>
</organism>
<dbReference type="SMART" id="SM00388">
    <property type="entry name" value="HisKA"/>
    <property type="match status" value="1"/>
</dbReference>
<dbReference type="CDD" id="cd00082">
    <property type="entry name" value="HisKA"/>
    <property type="match status" value="1"/>
</dbReference>
<keyword evidence="7" id="KW-1185">Reference proteome</keyword>
<keyword evidence="6" id="KW-0418">Kinase</keyword>
<dbReference type="RefSeq" id="WP_377091130.1">
    <property type="nucleotide sequence ID" value="NZ_JBHSJL010000014.1"/>
</dbReference>
<accession>A0ABW4Z6C5</accession>
<dbReference type="InterPro" id="IPR003594">
    <property type="entry name" value="HATPase_dom"/>
</dbReference>
<dbReference type="Gene3D" id="3.30.565.10">
    <property type="entry name" value="Histidine kinase-like ATPase, C-terminal domain"/>
    <property type="match status" value="1"/>
</dbReference>
<proteinExistence type="predicted"/>
<dbReference type="GO" id="GO:0016301">
    <property type="term" value="F:kinase activity"/>
    <property type="evidence" value="ECO:0007669"/>
    <property type="project" value="UniProtKB-KW"/>
</dbReference>
<dbReference type="Pfam" id="PF02518">
    <property type="entry name" value="HATPase_c"/>
    <property type="match status" value="1"/>
</dbReference>
<dbReference type="PRINTS" id="PR00344">
    <property type="entry name" value="BCTRLSENSOR"/>
</dbReference>
<dbReference type="InterPro" id="IPR004358">
    <property type="entry name" value="Sig_transdc_His_kin-like_C"/>
</dbReference>
<keyword evidence="3" id="KW-0597">Phosphoprotein</keyword>
<dbReference type="PROSITE" id="PS50109">
    <property type="entry name" value="HIS_KIN"/>
    <property type="match status" value="1"/>
</dbReference>
<feature type="transmembrane region" description="Helical" evidence="4">
    <location>
        <begin position="371"/>
        <end position="394"/>
    </location>
</feature>
<name>A0ABW4Z6C5_9BACT</name>
<evidence type="ECO:0000259" key="5">
    <source>
        <dbReference type="PROSITE" id="PS50109"/>
    </source>
</evidence>
<keyword evidence="6" id="KW-0808">Transferase</keyword>
<comment type="catalytic activity">
    <reaction evidence="1">
        <text>ATP + protein L-histidine = ADP + protein N-phospho-L-histidine.</text>
        <dbReference type="EC" id="2.7.13.3"/>
    </reaction>
</comment>
<evidence type="ECO:0000313" key="7">
    <source>
        <dbReference type="Proteomes" id="UP001597389"/>
    </source>
</evidence>
<dbReference type="Proteomes" id="UP001597389">
    <property type="component" value="Unassembled WGS sequence"/>
</dbReference>
<gene>
    <name evidence="6" type="ORF">ACFSW8_01170</name>
</gene>
<dbReference type="SUPFAM" id="SSF55874">
    <property type="entry name" value="ATPase domain of HSP90 chaperone/DNA topoisomerase II/histidine kinase"/>
    <property type="match status" value="1"/>
</dbReference>
<sequence>MKGNKIIWCVAAACCLIVISAMGVLTHRFFLQSNRDVKQGAEAYQQERVRLAMWRLDTLATSIVGAEDARPAEDLYTQDFRELVALQDLGKNPVAPVYEQNPSYANLYWSINLTDEGEEASSPQVYDEKYLADNKVDPSGNQVFAGNLKAFNRLLGQPVGESEGKKVVDTNFDLTCRSCHDLPYVAVEAEKLAGVPPMDAKNDFSLESLNAEAPTKQKNSKIVLYKNEPEVQQKISKAERGKRQKAVERLSDSYITANVWSQSEQQMEPARAIPVPEMSSFAPIWLDGELVLVRRVQVIGVEKIQGVWLKKNEVVEQLLDEIIDLFPSARLEPYFEGDKVSESENAMLRLPFVLIPGERALSSVRVTVSDLFVGPIGFAWLGTLLALAAGFFMLRAVLKMSERRASFVSSVTHELRTPLTTFRLYSDMLSSGLVKDEPSKQKYLETLRVESERLTHLVENVLAYSRIERGSARAKLEEVGLGCFIERVRGRLEERAAEAGLQLVVGEVAEGVLMEIDATAVEQILFNLVDNAAKYATGDGCGSRIDLNVELGKRSLSFVVCDEGPGVARWERRKLFRPFHKSAEQAASSKPGVGLGLALCRRLAKEMGGNLGCRNAERGACFVLKLPLHQKRRSA</sequence>
<keyword evidence="4" id="KW-0812">Transmembrane</keyword>
<dbReference type="EMBL" id="JBHUJB010000005">
    <property type="protein sequence ID" value="MFD2157504.1"/>
    <property type="molecule type" value="Genomic_DNA"/>
</dbReference>
<dbReference type="Gene3D" id="1.10.287.130">
    <property type="match status" value="1"/>
</dbReference>
<dbReference type="InterPro" id="IPR036890">
    <property type="entry name" value="HATPase_C_sf"/>
</dbReference>
<dbReference type="SUPFAM" id="SSF47384">
    <property type="entry name" value="Homodimeric domain of signal transducing histidine kinase"/>
    <property type="match status" value="1"/>
</dbReference>
<comment type="caution">
    <text evidence="6">The sequence shown here is derived from an EMBL/GenBank/DDBJ whole genome shotgun (WGS) entry which is preliminary data.</text>
</comment>
<dbReference type="PANTHER" id="PTHR43547:SF2">
    <property type="entry name" value="HYBRID SIGNAL TRANSDUCTION HISTIDINE KINASE C"/>
    <property type="match status" value="1"/>
</dbReference>
<dbReference type="InterPro" id="IPR005467">
    <property type="entry name" value="His_kinase_dom"/>
</dbReference>
<evidence type="ECO:0000256" key="2">
    <source>
        <dbReference type="ARBA" id="ARBA00012438"/>
    </source>
</evidence>
<evidence type="ECO:0000256" key="3">
    <source>
        <dbReference type="ARBA" id="ARBA00022553"/>
    </source>
</evidence>
<reference evidence="7" key="1">
    <citation type="journal article" date="2019" name="Int. J. Syst. Evol. Microbiol.">
        <title>The Global Catalogue of Microorganisms (GCM) 10K type strain sequencing project: providing services to taxonomists for standard genome sequencing and annotation.</title>
        <authorList>
            <consortium name="The Broad Institute Genomics Platform"/>
            <consortium name="The Broad Institute Genome Sequencing Center for Infectious Disease"/>
            <person name="Wu L."/>
            <person name="Ma J."/>
        </authorList>
    </citation>
    <scope>NUCLEOTIDE SEQUENCE [LARGE SCALE GENOMIC DNA]</scope>
    <source>
        <strain evidence="7">CCUG 57942</strain>
    </source>
</reference>
<evidence type="ECO:0000256" key="4">
    <source>
        <dbReference type="SAM" id="Phobius"/>
    </source>
</evidence>
<evidence type="ECO:0000313" key="6">
    <source>
        <dbReference type="EMBL" id="MFD2157504.1"/>
    </source>
</evidence>
<evidence type="ECO:0000256" key="1">
    <source>
        <dbReference type="ARBA" id="ARBA00000085"/>
    </source>
</evidence>
<dbReference type="EC" id="2.7.13.3" evidence="2"/>
<dbReference type="PANTHER" id="PTHR43547">
    <property type="entry name" value="TWO-COMPONENT HISTIDINE KINASE"/>
    <property type="match status" value="1"/>
</dbReference>